<protein>
    <submittedName>
        <fullName evidence="11">Polar amino acid ABC transporter, inner membrane subunit</fullName>
    </submittedName>
</protein>
<dbReference type="PANTHER" id="PTHR30614">
    <property type="entry name" value="MEMBRANE COMPONENT OF AMINO ACID ABC TRANSPORTER"/>
    <property type="match status" value="1"/>
</dbReference>
<keyword evidence="8 9" id="KW-0472">Membrane</keyword>
<evidence type="ECO:0000256" key="2">
    <source>
        <dbReference type="ARBA" id="ARBA00010072"/>
    </source>
</evidence>
<dbReference type="InterPro" id="IPR000515">
    <property type="entry name" value="MetI-like"/>
</dbReference>
<dbReference type="EMBL" id="JH692073">
    <property type="protein sequence ID" value="EIP84577.1"/>
    <property type="molecule type" value="Genomic_DNA"/>
</dbReference>
<feature type="transmembrane region" description="Helical" evidence="9">
    <location>
        <begin position="20"/>
        <end position="47"/>
    </location>
</feature>
<keyword evidence="7 9" id="KW-1133">Transmembrane helix</keyword>
<keyword evidence="6" id="KW-0029">Amino-acid transport</keyword>
<proteinExistence type="inferred from homology"/>
<keyword evidence="5 9" id="KW-0812">Transmembrane</keyword>
<evidence type="ECO:0000313" key="12">
    <source>
        <dbReference type="Proteomes" id="UP000004682"/>
    </source>
</evidence>
<dbReference type="NCBIfam" id="TIGR01726">
    <property type="entry name" value="HEQRo_perm_3TM"/>
    <property type="match status" value="1"/>
</dbReference>
<dbReference type="Proteomes" id="UP000004682">
    <property type="component" value="Unassembled WGS sequence"/>
</dbReference>
<evidence type="ECO:0000256" key="1">
    <source>
        <dbReference type="ARBA" id="ARBA00004429"/>
    </source>
</evidence>
<dbReference type="SUPFAM" id="SSF161098">
    <property type="entry name" value="MetI-like"/>
    <property type="match status" value="1"/>
</dbReference>
<feature type="domain" description="ABC transmembrane type-1" evidence="10">
    <location>
        <begin position="22"/>
        <end position="210"/>
    </location>
</feature>
<dbReference type="Gene3D" id="1.10.3720.10">
    <property type="entry name" value="MetI-like"/>
    <property type="match status" value="1"/>
</dbReference>
<organism evidence="11 12">
    <name type="scientific">Burkholderia humptydooensis MSMB43</name>
    <dbReference type="NCBI Taxonomy" id="441157"/>
    <lineage>
        <taxon>Bacteria</taxon>
        <taxon>Pseudomonadati</taxon>
        <taxon>Pseudomonadota</taxon>
        <taxon>Betaproteobacteria</taxon>
        <taxon>Burkholderiales</taxon>
        <taxon>Burkholderiaceae</taxon>
        <taxon>Burkholderia</taxon>
        <taxon>pseudomallei group</taxon>
    </lineage>
</organism>
<keyword evidence="12" id="KW-1185">Reference proteome</keyword>
<evidence type="ECO:0000259" key="10">
    <source>
        <dbReference type="PROSITE" id="PS50928"/>
    </source>
</evidence>
<gene>
    <name evidence="11" type="ORF">A33K_18742</name>
</gene>
<comment type="subcellular location">
    <subcellularLocation>
        <location evidence="1">Cell inner membrane</location>
        <topology evidence="1">Multi-pass membrane protein</topology>
    </subcellularLocation>
    <subcellularLocation>
        <location evidence="9">Cell membrane</location>
        <topology evidence="9">Multi-pass membrane protein</topology>
    </subcellularLocation>
</comment>
<dbReference type="InterPro" id="IPR035906">
    <property type="entry name" value="MetI-like_sf"/>
</dbReference>
<keyword evidence="3 9" id="KW-0813">Transport</keyword>
<dbReference type="PROSITE" id="PS50928">
    <property type="entry name" value="ABC_TM1"/>
    <property type="match status" value="1"/>
</dbReference>
<evidence type="ECO:0000256" key="8">
    <source>
        <dbReference type="ARBA" id="ARBA00023136"/>
    </source>
</evidence>
<accession>A0ABN0FX64</accession>
<comment type="similarity">
    <text evidence="2">Belongs to the binding-protein-dependent transport system permease family. HisMQ subfamily.</text>
</comment>
<evidence type="ECO:0000313" key="11">
    <source>
        <dbReference type="EMBL" id="EIP84577.1"/>
    </source>
</evidence>
<feature type="transmembrane region" description="Helical" evidence="9">
    <location>
        <begin position="152"/>
        <end position="171"/>
    </location>
</feature>
<evidence type="ECO:0000256" key="6">
    <source>
        <dbReference type="ARBA" id="ARBA00022970"/>
    </source>
</evidence>
<evidence type="ECO:0000256" key="9">
    <source>
        <dbReference type="RuleBase" id="RU363032"/>
    </source>
</evidence>
<evidence type="ECO:0000256" key="3">
    <source>
        <dbReference type="ARBA" id="ARBA00022448"/>
    </source>
</evidence>
<dbReference type="PANTHER" id="PTHR30614:SF0">
    <property type="entry name" value="L-CYSTINE TRANSPORT SYSTEM PERMEASE PROTEIN TCYL"/>
    <property type="match status" value="1"/>
</dbReference>
<dbReference type="Pfam" id="PF00528">
    <property type="entry name" value="BPD_transp_1"/>
    <property type="match status" value="1"/>
</dbReference>
<feature type="transmembrane region" description="Helical" evidence="9">
    <location>
        <begin position="87"/>
        <end position="107"/>
    </location>
</feature>
<name>A0ABN0FX64_9BURK</name>
<dbReference type="InterPro" id="IPR043429">
    <property type="entry name" value="ArtM/GltK/GlnP/TcyL/YhdX-like"/>
</dbReference>
<keyword evidence="4" id="KW-1003">Cell membrane</keyword>
<evidence type="ECO:0000256" key="4">
    <source>
        <dbReference type="ARBA" id="ARBA00022475"/>
    </source>
</evidence>
<sequence>MTTMTLQFAPILEQWPYLLAGAWLSLQIAMLAFVFGMLIGVVCASIVHYGPASLRRVVAAYVMFATNTPQLVQIFFLFFALPEVGVTLSPFSAVLIGATFNAGAYLCEIQRAGFASVRRAEIEAAEVLGFSTSQIVRYVIFPHVLKVMFPPLSNQFIMMTLGTSMASVFGVEELTGRTFNLSSQTYLSIEAFSVAAVMYIAITLIATFALAAFGRYACRAKIKVF</sequence>
<reference evidence="12" key="1">
    <citation type="journal article" date="2012" name="J. Bacteriol.">
        <title>Revised Genome Sequence of Burkholderia thailandensis MSMB43 with Improved Annotation.</title>
        <authorList>
            <person name="Zhuo Y."/>
            <person name="Liu L."/>
            <person name="Wang Q."/>
            <person name="Liu X."/>
            <person name="Ren B."/>
            <person name="Liu M."/>
            <person name="Ni P."/>
            <person name="Cheng Y.Q."/>
            <person name="Zhang L."/>
        </authorList>
    </citation>
    <scope>NUCLEOTIDE SEQUENCE [LARGE SCALE GENOMIC DNA]</scope>
    <source>
        <strain evidence="12">MSMB43</strain>
    </source>
</reference>
<feature type="transmembrane region" description="Helical" evidence="9">
    <location>
        <begin position="191"/>
        <end position="213"/>
    </location>
</feature>
<evidence type="ECO:0000256" key="5">
    <source>
        <dbReference type="ARBA" id="ARBA00022692"/>
    </source>
</evidence>
<dbReference type="InterPro" id="IPR010065">
    <property type="entry name" value="AA_ABC_transptr_permease_3TM"/>
</dbReference>
<evidence type="ECO:0000256" key="7">
    <source>
        <dbReference type="ARBA" id="ARBA00022989"/>
    </source>
</evidence>
<dbReference type="CDD" id="cd06261">
    <property type="entry name" value="TM_PBP2"/>
    <property type="match status" value="1"/>
</dbReference>
<feature type="transmembrane region" description="Helical" evidence="9">
    <location>
        <begin position="59"/>
        <end position="81"/>
    </location>
</feature>